<evidence type="ECO:0000256" key="1">
    <source>
        <dbReference type="SAM" id="MobiDB-lite"/>
    </source>
</evidence>
<evidence type="ECO:0000313" key="2">
    <source>
        <dbReference type="EMBL" id="QDT26805.1"/>
    </source>
</evidence>
<evidence type="ECO:0000313" key="3">
    <source>
        <dbReference type="Proteomes" id="UP000315647"/>
    </source>
</evidence>
<dbReference type="EMBL" id="CP037421">
    <property type="protein sequence ID" value="QDT26805.1"/>
    <property type="molecule type" value="Genomic_DNA"/>
</dbReference>
<feature type="compositionally biased region" description="Polar residues" evidence="1">
    <location>
        <begin position="1"/>
        <end position="13"/>
    </location>
</feature>
<proteinExistence type="predicted"/>
<dbReference type="RefSeq" id="WP_145448972.1">
    <property type="nucleotide sequence ID" value="NZ_CP037421.1"/>
</dbReference>
<dbReference type="AlphaFoldDB" id="A0A517Q597"/>
<organism evidence="2 3">
    <name type="scientific">Gimesia panareensis</name>
    <dbReference type="NCBI Taxonomy" id="2527978"/>
    <lineage>
        <taxon>Bacteria</taxon>
        <taxon>Pseudomonadati</taxon>
        <taxon>Planctomycetota</taxon>
        <taxon>Planctomycetia</taxon>
        <taxon>Planctomycetales</taxon>
        <taxon>Planctomycetaceae</taxon>
        <taxon>Gimesia</taxon>
    </lineage>
</organism>
<dbReference type="Proteomes" id="UP000315647">
    <property type="component" value="Chromosome"/>
</dbReference>
<accession>A0A517Q597</accession>
<protein>
    <submittedName>
        <fullName evidence="2">Uncharacterized protein</fullName>
    </submittedName>
</protein>
<sequence length="184" mass="20130">MAKITTPESSNTEPAAGGTKQETLVEKTPLGMSAEQMKKSNPEAVKQMEEAAAAKAKAEAKAESDKALDEMKAAFPEDLDFAIESHKAGLSVNDAKAKRYDDVSAKVKTLETENADLKKKTENLNVTFGSDNDESGEGGAKTGDDEWQNEAAKIWNKDDKLQSEFSGNKTAFFAYYKKRPHEFK</sequence>
<feature type="region of interest" description="Disordered" evidence="1">
    <location>
        <begin position="123"/>
        <end position="150"/>
    </location>
</feature>
<name>A0A517Q597_9PLAN</name>
<gene>
    <name evidence="2" type="ORF">Enr10x_21150</name>
</gene>
<keyword evidence="3" id="KW-1185">Reference proteome</keyword>
<feature type="region of interest" description="Disordered" evidence="1">
    <location>
        <begin position="1"/>
        <end position="41"/>
    </location>
</feature>
<reference evidence="2 3" key="1">
    <citation type="submission" date="2019-03" db="EMBL/GenBank/DDBJ databases">
        <title>Deep-cultivation of Planctomycetes and their phenomic and genomic characterization uncovers novel biology.</title>
        <authorList>
            <person name="Wiegand S."/>
            <person name="Jogler M."/>
            <person name="Boedeker C."/>
            <person name="Pinto D."/>
            <person name="Vollmers J."/>
            <person name="Rivas-Marin E."/>
            <person name="Kohn T."/>
            <person name="Peeters S.H."/>
            <person name="Heuer A."/>
            <person name="Rast P."/>
            <person name="Oberbeckmann S."/>
            <person name="Bunk B."/>
            <person name="Jeske O."/>
            <person name="Meyerdierks A."/>
            <person name="Storesund J.E."/>
            <person name="Kallscheuer N."/>
            <person name="Luecker S."/>
            <person name="Lage O.M."/>
            <person name="Pohl T."/>
            <person name="Merkel B.J."/>
            <person name="Hornburger P."/>
            <person name="Mueller R.-W."/>
            <person name="Bruemmer F."/>
            <person name="Labrenz M."/>
            <person name="Spormann A.M."/>
            <person name="Op den Camp H."/>
            <person name="Overmann J."/>
            <person name="Amann R."/>
            <person name="Jetten M.S.M."/>
            <person name="Mascher T."/>
            <person name="Medema M.H."/>
            <person name="Devos D.P."/>
            <person name="Kaster A.-K."/>
            <person name="Ovreas L."/>
            <person name="Rohde M."/>
            <person name="Galperin M.Y."/>
            <person name="Jogler C."/>
        </authorList>
    </citation>
    <scope>NUCLEOTIDE SEQUENCE [LARGE SCALE GENOMIC DNA]</scope>
    <source>
        <strain evidence="2 3">Enr10</strain>
    </source>
</reference>